<keyword evidence="5 16" id="KW-0808">Transferase</keyword>
<dbReference type="GO" id="GO:0004076">
    <property type="term" value="F:biotin synthase activity"/>
    <property type="evidence" value="ECO:0007669"/>
    <property type="project" value="UniProtKB-EC"/>
</dbReference>
<dbReference type="AlphaFoldDB" id="A0A9D9DCJ0"/>
<dbReference type="SMART" id="SM00729">
    <property type="entry name" value="Elp3"/>
    <property type="match status" value="1"/>
</dbReference>
<comment type="catalytic activity">
    <reaction evidence="13">
        <text>(4R,5S)-dethiobiotin + (sulfur carrier)-SH + 2 reduced [2Fe-2S]-[ferredoxin] + 2 S-adenosyl-L-methionine = (sulfur carrier)-H + biotin + 2 5'-deoxyadenosine + 2 L-methionine + 2 oxidized [2Fe-2S]-[ferredoxin]</text>
        <dbReference type="Rhea" id="RHEA:22060"/>
        <dbReference type="Rhea" id="RHEA-COMP:10000"/>
        <dbReference type="Rhea" id="RHEA-COMP:10001"/>
        <dbReference type="Rhea" id="RHEA-COMP:14737"/>
        <dbReference type="Rhea" id="RHEA-COMP:14739"/>
        <dbReference type="ChEBI" id="CHEBI:17319"/>
        <dbReference type="ChEBI" id="CHEBI:29917"/>
        <dbReference type="ChEBI" id="CHEBI:33737"/>
        <dbReference type="ChEBI" id="CHEBI:33738"/>
        <dbReference type="ChEBI" id="CHEBI:57586"/>
        <dbReference type="ChEBI" id="CHEBI:57844"/>
        <dbReference type="ChEBI" id="CHEBI:59789"/>
        <dbReference type="ChEBI" id="CHEBI:64428"/>
        <dbReference type="ChEBI" id="CHEBI:149473"/>
        <dbReference type="EC" id="2.8.1.6"/>
    </reaction>
</comment>
<feature type="non-terminal residue" evidence="16">
    <location>
        <position position="1"/>
    </location>
</feature>
<dbReference type="SUPFAM" id="SSF102114">
    <property type="entry name" value="Radical SAM enzymes"/>
    <property type="match status" value="1"/>
</dbReference>
<comment type="caution">
    <text evidence="16">The sequence shown here is derived from an EMBL/GenBank/DDBJ whole genome shotgun (WGS) entry which is preliminary data.</text>
</comment>
<evidence type="ECO:0000256" key="10">
    <source>
        <dbReference type="ARBA" id="ARBA00023004"/>
    </source>
</evidence>
<dbReference type="EMBL" id="JADINH010000124">
    <property type="protein sequence ID" value="MBO8415878.1"/>
    <property type="molecule type" value="Genomic_DNA"/>
</dbReference>
<feature type="binding site" evidence="14">
    <location>
        <position position="29"/>
    </location>
    <ligand>
        <name>[4Fe-4S] cluster</name>
        <dbReference type="ChEBI" id="CHEBI:49883"/>
        <note>4Fe-4S-S-AdoMet</note>
    </ligand>
</feature>
<evidence type="ECO:0000256" key="13">
    <source>
        <dbReference type="ARBA" id="ARBA00051157"/>
    </source>
</evidence>
<dbReference type="NCBIfam" id="TIGR00433">
    <property type="entry name" value="bioB"/>
    <property type="match status" value="1"/>
</dbReference>
<proteinExistence type="inferred from homology"/>
<keyword evidence="11 14" id="KW-0411">Iron-sulfur</keyword>
<keyword evidence="8 14" id="KW-0479">Metal-binding</keyword>
<comment type="cofactor">
    <cofactor evidence="14">
        <name>[2Fe-2S] cluster</name>
        <dbReference type="ChEBI" id="CHEBI:190135"/>
    </cofactor>
    <text evidence="14">Binds 1 [2Fe-2S] cluster. The cluster is coordinated with 3 cysteines and 1 arginine.</text>
</comment>
<feature type="binding site" evidence="14">
    <location>
        <position position="26"/>
    </location>
    <ligand>
        <name>[4Fe-4S] cluster</name>
        <dbReference type="ChEBI" id="CHEBI:49883"/>
        <note>4Fe-4S-S-AdoMet</note>
    </ligand>
</feature>
<dbReference type="GO" id="GO:0009102">
    <property type="term" value="P:biotin biosynthetic process"/>
    <property type="evidence" value="ECO:0007669"/>
    <property type="project" value="UniProtKB-KW"/>
</dbReference>
<dbReference type="InterPro" id="IPR007197">
    <property type="entry name" value="rSAM"/>
</dbReference>
<evidence type="ECO:0000313" key="16">
    <source>
        <dbReference type="EMBL" id="MBO8415878.1"/>
    </source>
</evidence>
<dbReference type="PIRSF" id="PIRSF001619">
    <property type="entry name" value="Biotin_synth"/>
    <property type="match status" value="1"/>
</dbReference>
<dbReference type="GO" id="GO:0046872">
    <property type="term" value="F:metal ion binding"/>
    <property type="evidence" value="ECO:0007669"/>
    <property type="project" value="UniProtKB-KW"/>
</dbReference>
<comment type="similarity">
    <text evidence="2">Belongs to the radical SAM superfamily. Biotin synthase family.</text>
</comment>
<feature type="binding site" evidence="14">
    <location>
        <position position="98"/>
    </location>
    <ligand>
        <name>[2Fe-2S] cluster</name>
        <dbReference type="ChEBI" id="CHEBI:190135"/>
    </ligand>
</feature>
<reference evidence="16" key="1">
    <citation type="submission" date="2020-10" db="EMBL/GenBank/DDBJ databases">
        <authorList>
            <person name="Gilroy R."/>
        </authorList>
    </citation>
    <scope>NUCLEOTIDE SEQUENCE</scope>
    <source>
        <strain evidence="16">17213</strain>
    </source>
</reference>
<keyword evidence="7 14" id="KW-0001">2Fe-2S</keyword>
<evidence type="ECO:0000256" key="9">
    <source>
        <dbReference type="ARBA" id="ARBA00022756"/>
    </source>
</evidence>
<keyword evidence="4 14" id="KW-0004">4Fe-4S</keyword>
<feature type="binding site" evidence="14">
    <location>
        <position position="158"/>
    </location>
    <ligand>
        <name>[2Fe-2S] cluster</name>
        <dbReference type="ChEBI" id="CHEBI:190135"/>
    </ligand>
</feature>
<feature type="domain" description="Radical SAM core" evidence="15">
    <location>
        <begin position="4"/>
        <end position="233"/>
    </location>
</feature>
<dbReference type="Gene3D" id="3.20.20.70">
    <property type="entry name" value="Aldolase class I"/>
    <property type="match status" value="1"/>
</dbReference>
<comment type="cofactor">
    <cofactor evidence="14">
        <name>[4Fe-4S] cluster</name>
        <dbReference type="ChEBI" id="CHEBI:49883"/>
    </cofactor>
    <text evidence="14">Binds 1 [4Fe-4S] cluster. The cluster is coordinated with 3 cysteines and an exchangeable S-adenosyl-L-methionine.</text>
</comment>
<organism evidence="16 17">
    <name type="scientific">Candidatus Avisuccinivibrio stercorigallinarum</name>
    <dbReference type="NCBI Taxonomy" id="2840704"/>
    <lineage>
        <taxon>Bacteria</taxon>
        <taxon>Pseudomonadati</taxon>
        <taxon>Pseudomonadota</taxon>
        <taxon>Gammaproteobacteria</taxon>
        <taxon>Aeromonadales</taxon>
        <taxon>Succinivibrionaceae</taxon>
        <taxon>Succinivibrionaceae incertae sedis</taxon>
        <taxon>Candidatus Avisuccinivibrio</taxon>
    </lineage>
</organism>
<dbReference type="InterPro" id="IPR058240">
    <property type="entry name" value="rSAM_sf"/>
</dbReference>
<evidence type="ECO:0000256" key="8">
    <source>
        <dbReference type="ARBA" id="ARBA00022723"/>
    </source>
</evidence>
<feature type="binding site" evidence="14">
    <location>
        <position position="228"/>
    </location>
    <ligand>
        <name>[2Fe-2S] cluster</name>
        <dbReference type="ChEBI" id="CHEBI:190135"/>
    </ligand>
</feature>
<accession>A0A9D9DCJ0</accession>
<dbReference type="EC" id="2.8.1.6" evidence="3"/>
<evidence type="ECO:0000256" key="7">
    <source>
        <dbReference type="ARBA" id="ARBA00022714"/>
    </source>
</evidence>
<dbReference type="InterPro" id="IPR002684">
    <property type="entry name" value="Biotin_synth/BioAB"/>
</dbReference>
<dbReference type="Pfam" id="PF04055">
    <property type="entry name" value="Radical_SAM"/>
    <property type="match status" value="1"/>
</dbReference>
<dbReference type="InterPro" id="IPR013785">
    <property type="entry name" value="Aldolase_TIM"/>
</dbReference>
<name>A0A9D9DCJ0_9GAMM</name>
<dbReference type="GO" id="GO:0051537">
    <property type="term" value="F:2 iron, 2 sulfur cluster binding"/>
    <property type="evidence" value="ECO:0007669"/>
    <property type="project" value="UniProtKB-KW"/>
</dbReference>
<comment type="cofactor">
    <cofactor evidence="12">
        <name>[2Fe-2S] cluster</name>
        <dbReference type="ChEBI" id="CHEBI:190135"/>
    </cofactor>
</comment>
<dbReference type="SFLD" id="SFLDG01278">
    <property type="entry name" value="biotin_synthase_like"/>
    <property type="match status" value="1"/>
</dbReference>
<evidence type="ECO:0000256" key="4">
    <source>
        <dbReference type="ARBA" id="ARBA00022485"/>
    </source>
</evidence>
<gene>
    <name evidence="16" type="primary">bioB</name>
    <name evidence="16" type="ORF">IAB19_05820</name>
</gene>
<dbReference type="PANTHER" id="PTHR22976:SF2">
    <property type="entry name" value="BIOTIN SYNTHASE, MITOCHONDRIAL"/>
    <property type="match status" value="1"/>
</dbReference>
<dbReference type="SFLD" id="SFLDG01060">
    <property type="entry name" value="BATS_domain_containing"/>
    <property type="match status" value="1"/>
</dbReference>
<protein>
    <recommendedName>
        <fullName evidence="3">biotin synthase</fullName>
        <ecNumber evidence="3">2.8.1.6</ecNumber>
    </recommendedName>
</protein>
<keyword evidence="9" id="KW-0093">Biotin biosynthesis</keyword>
<sequence length="280" mass="30095">RAAFCGKGFALCAIAAYKSGRCSENCRFCAQSALQQQELETKIMSDRELLQAAAQAYLSGLRRFSVVLTGRALTPGQSARLCAALRLVKTQFPELQLCASAGLSSPEALKALRQAGVTRLHCNLESSERFFPKLCQSHSWQDKIKTLQAARQAGLELCSGALFGAGESMEDRIDLGLTLRDLGIKSVPVNLLVPIPGTPLQHALPLSYDEARRSIALLRFILPDARLRLAGGRVQLPDQGIKAMQSGINAMIAGSMLTLSGPDFAQDLALTASLNFVPVP</sequence>
<evidence type="ECO:0000256" key="5">
    <source>
        <dbReference type="ARBA" id="ARBA00022679"/>
    </source>
</evidence>
<dbReference type="PROSITE" id="PS51918">
    <property type="entry name" value="RADICAL_SAM"/>
    <property type="match status" value="1"/>
</dbReference>
<dbReference type="SFLD" id="SFLDS00029">
    <property type="entry name" value="Radical_SAM"/>
    <property type="match status" value="1"/>
</dbReference>
<dbReference type="SMART" id="SM00876">
    <property type="entry name" value="BATS"/>
    <property type="match status" value="1"/>
</dbReference>
<dbReference type="Pfam" id="PF06968">
    <property type="entry name" value="BATS"/>
    <property type="match status" value="1"/>
</dbReference>
<keyword evidence="6 14" id="KW-0949">S-adenosyl-L-methionine</keyword>
<feature type="binding site" evidence="14">
    <location>
        <position position="65"/>
    </location>
    <ligand>
        <name>[2Fe-2S] cluster</name>
        <dbReference type="ChEBI" id="CHEBI:190135"/>
    </ligand>
</feature>
<evidence type="ECO:0000313" key="17">
    <source>
        <dbReference type="Proteomes" id="UP000823631"/>
    </source>
</evidence>
<dbReference type="InterPro" id="IPR006638">
    <property type="entry name" value="Elp3/MiaA/NifB-like_rSAM"/>
</dbReference>
<dbReference type="HAMAP" id="MF_01694">
    <property type="entry name" value="BioB"/>
    <property type="match status" value="1"/>
</dbReference>
<evidence type="ECO:0000259" key="15">
    <source>
        <dbReference type="PROSITE" id="PS51918"/>
    </source>
</evidence>
<keyword evidence="10 14" id="KW-0408">Iron</keyword>
<dbReference type="InterPro" id="IPR010722">
    <property type="entry name" value="BATS_dom"/>
</dbReference>
<evidence type="ECO:0000256" key="12">
    <source>
        <dbReference type="ARBA" id="ARBA00034078"/>
    </source>
</evidence>
<dbReference type="GO" id="GO:0051539">
    <property type="term" value="F:4 iron, 4 sulfur cluster binding"/>
    <property type="evidence" value="ECO:0007669"/>
    <property type="project" value="UniProtKB-KW"/>
</dbReference>
<reference evidence="16" key="2">
    <citation type="journal article" date="2021" name="PeerJ">
        <title>Extensive microbial diversity within the chicken gut microbiome revealed by metagenomics and culture.</title>
        <authorList>
            <person name="Gilroy R."/>
            <person name="Ravi A."/>
            <person name="Getino M."/>
            <person name="Pursley I."/>
            <person name="Horton D.L."/>
            <person name="Alikhan N.F."/>
            <person name="Baker D."/>
            <person name="Gharbi K."/>
            <person name="Hall N."/>
            <person name="Watson M."/>
            <person name="Adriaenssens E.M."/>
            <person name="Foster-Nyarko E."/>
            <person name="Jarju S."/>
            <person name="Secka A."/>
            <person name="Antonio M."/>
            <person name="Oren A."/>
            <person name="Chaudhuri R.R."/>
            <person name="La Ragione R."/>
            <person name="Hildebrand F."/>
            <person name="Pallen M.J."/>
        </authorList>
    </citation>
    <scope>NUCLEOTIDE SEQUENCE</scope>
    <source>
        <strain evidence="16">17213</strain>
    </source>
</reference>
<dbReference type="Proteomes" id="UP000823631">
    <property type="component" value="Unassembled WGS sequence"/>
</dbReference>
<evidence type="ECO:0000256" key="3">
    <source>
        <dbReference type="ARBA" id="ARBA00012236"/>
    </source>
</evidence>
<evidence type="ECO:0000256" key="14">
    <source>
        <dbReference type="PIRSR" id="PIRSR001619-1"/>
    </source>
</evidence>
<feature type="binding site" evidence="14">
    <location>
        <position position="22"/>
    </location>
    <ligand>
        <name>[4Fe-4S] cluster</name>
        <dbReference type="ChEBI" id="CHEBI:49883"/>
        <note>4Fe-4S-S-AdoMet</note>
    </ligand>
</feature>
<evidence type="ECO:0000256" key="6">
    <source>
        <dbReference type="ARBA" id="ARBA00022691"/>
    </source>
</evidence>
<evidence type="ECO:0000256" key="2">
    <source>
        <dbReference type="ARBA" id="ARBA00010765"/>
    </source>
</evidence>
<dbReference type="CDD" id="cd01335">
    <property type="entry name" value="Radical_SAM"/>
    <property type="match status" value="1"/>
</dbReference>
<evidence type="ECO:0000256" key="11">
    <source>
        <dbReference type="ARBA" id="ARBA00023014"/>
    </source>
</evidence>
<dbReference type="InterPro" id="IPR024177">
    <property type="entry name" value="Biotin_synthase"/>
</dbReference>
<evidence type="ECO:0000256" key="1">
    <source>
        <dbReference type="ARBA" id="ARBA00004942"/>
    </source>
</evidence>
<dbReference type="PANTHER" id="PTHR22976">
    <property type="entry name" value="BIOTIN SYNTHASE"/>
    <property type="match status" value="1"/>
</dbReference>
<comment type="pathway">
    <text evidence="1">Cofactor biosynthesis; biotin biosynthesis; biotin from 7,8-diaminononanoate: step 2/2.</text>
</comment>